<protein>
    <submittedName>
        <fullName evidence="5">NAD dependent epimerase/dehydratase</fullName>
    </submittedName>
</protein>
<organism evidence="5 6">
    <name type="scientific">Pochonia chlamydosporia 170</name>
    <dbReference type="NCBI Taxonomy" id="1380566"/>
    <lineage>
        <taxon>Eukaryota</taxon>
        <taxon>Fungi</taxon>
        <taxon>Dikarya</taxon>
        <taxon>Ascomycota</taxon>
        <taxon>Pezizomycotina</taxon>
        <taxon>Sordariomycetes</taxon>
        <taxon>Hypocreomycetidae</taxon>
        <taxon>Hypocreales</taxon>
        <taxon>Clavicipitaceae</taxon>
        <taxon>Pochonia</taxon>
    </lineage>
</organism>
<keyword evidence="3" id="KW-0560">Oxidoreductase</keyword>
<dbReference type="Proteomes" id="UP000078397">
    <property type="component" value="Unassembled WGS sequence"/>
</dbReference>
<dbReference type="GO" id="GO:0016491">
    <property type="term" value="F:oxidoreductase activity"/>
    <property type="evidence" value="ECO:0007669"/>
    <property type="project" value="UniProtKB-KW"/>
</dbReference>
<comment type="similarity">
    <text evidence="1">Belongs to the NmrA-type oxidoreductase family.</text>
</comment>
<keyword evidence="6" id="KW-1185">Reference proteome</keyword>
<dbReference type="AlphaFoldDB" id="A0A179FP75"/>
<evidence type="ECO:0000256" key="2">
    <source>
        <dbReference type="ARBA" id="ARBA00022857"/>
    </source>
</evidence>
<dbReference type="STRING" id="1380566.A0A179FP75"/>
<dbReference type="GeneID" id="28851283"/>
<sequence>MSIFICGITGTQGSSIATHILTSPSPPPIHGITRNPTSPPAKHLTSLGAHILPASYTDTDTLTTALSTCRALFLNLSPSFTSPTEELTTAQTIIKIARAQGVQHIIYSSGISVNDAQSLPNWDPESPTAAVLLSKQAIEREVRSAGFKYYTILRPGSFMSNYVQPLVRMYAGLVDEGRWRTAMQRDTLIPLVDVDTIGRFGAAALRDPERFNGKEIELADEFATVDEVLGKLAAVTGRDLKAVYMTDEEVDAEKGTNPFVAGMLMMRGLAGFVDLEKVKEWGMPVSSMDKFIEREKSRVLETYGRGD</sequence>
<dbReference type="InterPro" id="IPR008030">
    <property type="entry name" value="NmrA-like"/>
</dbReference>
<accession>A0A179FP75</accession>
<dbReference type="InterPro" id="IPR036291">
    <property type="entry name" value="NAD(P)-bd_dom_sf"/>
</dbReference>
<dbReference type="OrthoDB" id="300709at2759"/>
<keyword evidence="2" id="KW-0521">NADP</keyword>
<proteinExistence type="inferred from homology"/>
<evidence type="ECO:0000313" key="5">
    <source>
        <dbReference type="EMBL" id="OAQ67167.1"/>
    </source>
</evidence>
<reference evidence="5 6" key="1">
    <citation type="journal article" date="2016" name="PLoS Pathog.">
        <title>Biosynthesis of antibiotic leucinostatins in bio-control fungus Purpureocillium lilacinum and their inhibition on phytophthora revealed by genome mining.</title>
        <authorList>
            <person name="Wang G."/>
            <person name="Liu Z."/>
            <person name="Lin R."/>
            <person name="Li E."/>
            <person name="Mao Z."/>
            <person name="Ling J."/>
            <person name="Yang Y."/>
            <person name="Yin W.B."/>
            <person name="Xie B."/>
        </authorList>
    </citation>
    <scope>NUCLEOTIDE SEQUENCE [LARGE SCALE GENOMIC DNA]</scope>
    <source>
        <strain evidence="5">170</strain>
    </source>
</reference>
<dbReference type="PANTHER" id="PTHR42748">
    <property type="entry name" value="NITROGEN METABOLITE REPRESSION PROTEIN NMRA FAMILY MEMBER"/>
    <property type="match status" value="1"/>
</dbReference>
<dbReference type="Pfam" id="PF05368">
    <property type="entry name" value="NmrA"/>
    <property type="match status" value="1"/>
</dbReference>
<dbReference type="SUPFAM" id="SSF51735">
    <property type="entry name" value="NAD(P)-binding Rossmann-fold domains"/>
    <property type="match status" value="1"/>
</dbReference>
<dbReference type="EMBL" id="LSBJ02000004">
    <property type="protein sequence ID" value="OAQ67167.1"/>
    <property type="molecule type" value="Genomic_DNA"/>
</dbReference>
<feature type="domain" description="NmrA-like" evidence="4">
    <location>
        <begin position="3"/>
        <end position="251"/>
    </location>
</feature>
<dbReference type="KEGG" id="pchm:VFPPC_08612"/>
<dbReference type="RefSeq" id="XP_018144254.1">
    <property type="nucleotide sequence ID" value="XM_018287289.1"/>
</dbReference>
<dbReference type="GO" id="GO:0005634">
    <property type="term" value="C:nucleus"/>
    <property type="evidence" value="ECO:0007669"/>
    <property type="project" value="TreeGrafter"/>
</dbReference>
<dbReference type="PANTHER" id="PTHR42748:SF30">
    <property type="entry name" value="NMRA-LIKE DOMAIN-CONTAINING PROTEIN"/>
    <property type="match status" value="1"/>
</dbReference>
<evidence type="ECO:0000256" key="1">
    <source>
        <dbReference type="ARBA" id="ARBA00006328"/>
    </source>
</evidence>
<dbReference type="Gene3D" id="3.40.50.720">
    <property type="entry name" value="NAD(P)-binding Rossmann-like Domain"/>
    <property type="match status" value="1"/>
</dbReference>
<name>A0A179FP75_METCM</name>
<evidence type="ECO:0000256" key="3">
    <source>
        <dbReference type="ARBA" id="ARBA00023002"/>
    </source>
</evidence>
<evidence type="ECO:0000259" key="4">
    <source>
        <dbReference type="Pfam" id="PF05368"/>
    </source>
</evidence>
<dbReference type="InterPro" id="IPR051164">
    <property type="entry name" value="NmrA-like_oxidored"/>
</dbReference>
<gene>
    <name evidence="5" type="ORF">VFPPC_08612</name>
</gene>
<evidence type="ECO:0000313" key="6">
    <source>
        <dbReference type="Proteomes" id="UP000078397"/>
    </source>
</evidence>
<comment type="caution">
    <text evidence="5">The sequence shown here is derived from an EMBL/GenBank/DDBJ whole genome shotgun (WGS) entry which is preliminary data.</text>
</comment>